<dbReference type="AlphaFoldDB" id="A0A0L0SWS4"/>
<evidence type="ECO:0000256" key="1">
    <source>
        <dbReference type="SAM" id="MobiDB-lite"/>
    </source>
</evidence>
<dbReference type="InterPro" id="IPR015943">
    <property type="entry name" value="WD40/YVTN_repeat-like_dom_sf"/>
</dbReference>
<dbReference type="EMBL" id="GG745351">
    <property type="protein sequence ID" value="KNE66855.1"/>
    <property type="molecule type" value="Genomic_DNA"/>
</dbReference>
<gene>
    <name evidence="2" type="ORF">AMAG_11335</name>
</gene>
<protein>
    <submittedName>
        <fullName evidence="2">Uncharacterized protein</fullName>
    </submittedName>
</protein>
<feature type="region of interest" description="Disordered" evidence="1">
    <location>
        <begin position="107"/>
        <end position="162"/>
    </location>
</feature>
<dbReference type="Proteomes" id="UP000054350">
    <property type="component" value="Unassembled WGS sequence"/>
</dbReference>
<name>A0A0L0SWS4_ALLM3</name>
<organism evidence="2 3">
    <name type="scientific">Allomyces macrogynus (strain ATCC 38327)</name>
    <name type="common">Allomyces javanicus var. macrogynus</name>
    <dbReference type="NCBI Taxonomy" id="578462"/>
    <lineage>
        <taxon>Eukaryota</taxon>
        <taxon>Fungi</taxon>
        <taxon>Fungi incertae sedis</taxon>
        <taxon>Blastocladiomycota</taxon>
        <taxon>Blastocladiomycetes</taxon>
        <taxon>Blastocladiales</taxon>
        <taxon>Blastocladiaceae</taxon>
        <taxon>Allomyces</taxon>
    </lineage>
</organism>
<feature type="compositionally biased region" description="Acidic residues" evidence="1">
    <location>
        <begin position="114"/>
        <end position="125"/>
    </location>
</feature>
<accession>A0A0L0SWS4</accession>
<evidence type="ECO:0000313" key="2">
    <source>
        <dbReference type="EMBL" id="KNE66855.1"/>
    </source>
</evidence>
<proteinExistence type="predicted"/>
<sequence length="162" mass="17390">MHRSDGVTDATWHRASSLLVTTSAADDTVRFWDVAKLDPNRHGERSRTARSAHDWFPDLDARDALVHVLHLNHGPGLRLAIAPDEMTLVAGTSSGAVMFTGQPLTDHVEVPTGVDDENNGDDGAMDVDVPAGQQPPPVPANPGVDDHDDADPWPRTVLVMPA</sequence>
<evidence type="ECO:0000313" key="3">
    <source>
        <dbReference type="Proteomes" id="UP000054350"/>
    </source>
</evidence>
<reference evidence="3" key="2">
    <citation type="submission" date="2009-11" db="EMBL/GenBank/DDBJ databases">
        <title>The Genome Sequence of Allomyces macrogynus strain ATCC 38327.</title>
        <authorList>
            <consortium name="The Broad Institute Genome Sequencing Platform"/>
            <person name="Russ C."/>
            <person name="Cuomo C."/>
            <person name="Shea T."/>
            <person name="Young S.K."/>
            <person name="Zeng Q."/>
            <person name="Koehrsen M."/>
            <person name="Haas B."/>
            <person name="Borodovsky M."/>
            <person name="Guigo R."/>
            <person name="Alvarado L."/>
            <person name="Berlin A."/>
            <person name="Borenstein D."/>
            <person name="Chen Z."/>
            <person name="Engels R."/>
            <person name="Freedman E."/>
            <person name="Gellesch M."/>
            <person name="Goldberg J."/>
            <person name="Griggs A."/>
            <person name="Gujja S."/>
            <person name="Heiman D."/>
            <person name="Hepburn T."/>
            <person name="Howarth C."/>
            <person name="Jen D."/>
            <person name="Larson L."/>
            <person name="Lewis B."/>
            <person name="Mehta T."/>
            <person name="Park D."/>
            <person name="Pearson M."/>
            <person name="Roberts A."/>
            <person name="Saif S."/>
            <person name="Shenoy N."/>
            <person name="Sisk P."/>
            <person name="Stolte C."/>
            <person name="Sykes S."/>
            <person name="Walk T."/>
            <person name="White J."/>
            <person name="Yandava C."/>
            <person name="Burger G."/>
            <person name="Gray M.W."/>
            <person name="Holland P.W.H."/>
            <person name="King N."/>
            <person name="Lang F.B.F."/>
            <person name="Roger A.J."/>
            <person name="Ruiz-Trillo I."/>
            <person name="Lander E."/>
            <person name="Nusbaum C."/>
        </authorList>
    </citation>
    <scope>NUCLEOTIDE SEQUENCE [LARGE SCALE GENOMIC DNA]</scope>
    <source>
        <strain evidence="3">ATCC 38327</strain>
    </source>
</reference>
<dbReference type="VEuPathDB" id="FungiDB:AMAG_11335"/>
<keyword evidence="3" id="KW-1185">Reference proteome</keyword>
<dbReference type="SUPFAM" id="SSF50978">
    <property type="entry name" value="WD40 repeat-like"/>
    <property type="match status" value="1"/>
</dbReference>
<dbReference type="InterPro" id="IPR019775">
    <property type="entry name" value="WD40_repeat_CS"/>
</dbReference>
<dbReference type="Gene3D" id="2.130.10.10">
    <property type="entry name" value="YVTN repeat-like/Quinoprotein amine dehydrogenase"/>
    <property type="match status" value="1"/>
</dbReference>
<reference evidence="2 3" key="1">
    <citation type="submission" date="2009-11" db="EMBL/GenBank/DDBJ databases">
        <title>Annotation of Allomyces macrogynus ATCC 38327.</title>
        <authorList>
            <consortium name="The Broad Institute Genome Sequencing Platform"/>
            <person name="Russ C."/>
            <person name="Cuomo C."/>
            <person name="Burger G."/>
            <person name="Gray M.W."/>
            <person name="Holland P.W.H."/>
            <person name="King N."/>
            <person name="Lang F.B.F."/>
            <person name="Roger A.J."/>
            <person name="Ruiz-Trillo I."/>
            <person name="Young S.K."/>
            <person name="Zeng Q."/>
            <person name="Gargeya S."/>
            <person name="Fitzgerald M."/>
            <person name="Haas B."/>
            <person name="Abouelleil A."/>
            <person name="Alvarado L."/>
            <person name="Arachchi H.M."/>
            <person name="Berlin A."/>
            <person name="Chapman S.B."/>
            <person name="Gearin G."/>
            <person name="Goldberg J."/>
            <person name="Griggs A."/>
            <person name="Gujja S."/>
            <person name="Hansen M."/>
            <person name="Heiman D."/>
            <person name="Howarth C."/>
            <person name="Larimer J."/>
            <person name="Lui A."/>
            <person name="MacDonald P.J.P."/>
            <person name="McCowen C."/>
            <person name="Montmayeur A."/>
            <person name="Murphy C."/>
            <person name="Neiman D."/>
            <person name="Pearson M."/>
            <person name="Priest M."/>
            <person name="Roberts A."/>
            <person name="Saif S."/>
            <person name="Shea T."/>
            <person name="Sisk P."/>
            <person name="Stolte C."/>
            <person name="Sykes S."/>
            <person name="Wortman J."/>
            <person name="Nusbaum C."/>
            <person name="Birren B."/>
        </authorList>
    </citation>
    <scope>NUCLEOTIDE SEQUENCE [LARGE SCALE GENOMIC DNA]</scope>
    <source>
        <strain evidence="2 3">ATCC 38327</strain>
    </source>
</reference>
<dbReference type="InterPro" id="IPR036322">
    <property type="entry name" value="WD40_repeat_dom_sf"/>
</dbReference>
<dbReference type="PROSITE" id="PS00678">
    <property type="entry name" value="WD_REPEATS_1"/>
    <property type="match status" value="1"/>
</dbReference>